<dbReference type="InterPro" id="IPR003593">
    <property type="entry name" value="AAA+_ATPase"/>
</dbReference>
<dbReference type="GO" id="GO:0005524">
    <property type="term" value="F:ATP binding"/>
    <property type="evidence" value="ECO:0007669"/>
    <property type="project" value="UniProtKB-KW"/>
</dbReference>
<dbReference type="RefSeq" id="WP_099385686.1">
    <property type="nucleotide sequence ID" value="NZ_JANSWH010000099.1"/>
</dbReference>
<keyword evidence="2" id="KW-0813">Transport</keyword>
<protein>
    <submittedName>
        <fullName evidence="6">Multidrug ABC transporter ATP-binding protein</fullName>
    </submittedName>
</protein>
<dbReference type="PROSITE" id="PS00211">
    <property type="entry name" value="ABC_TRANSPORTER_1"/>
    <property type="match status" value="1"/>
</dbReference>
<dbReference type="AlphaFoldDB" id="A0A2G3E4V4"/>
<dbReference type="Pfam" id="PF00005">
    <property type="entry name" value="ABC_tran"/>
    <property type="match status" value="1"/>
</dbReference>
<keyword evidence="4 6" id="KW-0067">ATP-binding</keyword>
<reference evidence="6 7" key="2">
    <citation type="submission" date="2017-10" db="EMBL/GenBank/DDBJ databases">
        <authorList>
            <person name="Banno H."/>
            <person name="Chua N.-H."/>
        </authorList>
    </citation>
    <scope>NUCLEOTIDE SEQUENCE [LARGE SCALE GENOMIC DNA]</scope>
    <source>
        <strain evidence="6 7">JK623</strain>
    </source>
</reference>
<dbReference type="GO" id="GO:0016887">
    <property type="term" value="F:ATP hydrolysis activity"/>
    <property type="evidence" value="ECO:0007669"/>
    <property type="project" value="InterPro"/>
</dbReference>
<comment type="similarity">
    <text evidence="1">Belongs to the ABC transporter superfamily.</text>
</comment>
<accession>A0A2G3E4V4</accession>
<feature type="domain" description="ABC transporter" evidence="5">
    <location>
        <begin position="2"/>
        <end position="205"/>
    </location>
</feature>
<dbReference type="SMART" id="SM00382">
    <property type="entry name" value="AAA"/>
    <property type="match status" value="1"/>
</dbReference>
<organism evidence="6 7">
    <name type="scientific">Agathobacter ruminis</name>
    <dbReference type="NCBI Taxonomy" id="1712665"/>
    <lineage>
        <taxon>Bacteria</taxon>
        <taxon>Bacillati</taxon>
        <taxon>Bacillota</taxon>
        <taxon>Clostridia</taxon>
        <taxon>Lachnospirales</taxon>
        <taxon>Lachnospiraceae</taxon>
        <taxon>Agathobacter</taxon>
    </lineage>
</organism>
<sequence length="205" mass="23008">MIEINNLSLEIKGKKLLNDINMTIHDGQITGFVGPNGSGKTLIMKCICGFITSYKGEILINGKDAKTIPIKPMGIIIETPGFIPYYSGYKNLKILASLNNNCSLHGIRSSMEDVGLDPGNHLHVKKYSLGMKQRLGVAQALMEDREILILDEPFNGLDFRITEKLRNRLAAEREKEKTIILSSHNKIDIDLLCDNHYYIEDGYVK</sequence>
<dbReference type="EMBL" id="PDYG01000012">
    <property type="protein sequence ID" value="PHU38298.1"/>
    <property type="molecule type" value="Genomic_DNA"/>
</dbReference>
<dbReference type="PROSITE" id="PS50893">
    <property type="entry name" value="ABC_TRANSPORTER_2"/>
    <property type="match status" value="1"/>
</dbReference>
<evidence type="ECO:0000256" key="4">
    <source>
        <dbReference type="ARBA" id="ARBA00022840"/>
    </source>
</evidence>
<dbReference type="SUPFAM" id="SSF52540">
    <property type="entry name" value="P-loop containing nucleoside triphosphate hydrolases"/>
    <property type="match status" value="1"/>
</dbReference>
<keyword evidence="7" id="KW-1185">Reference proteome</keyword>
<evidence type="ECO:0000313" key="7">
    <source>
        <dbReference type="Proteomes" id="UP000224563"/>
    </source>
</evidence>
<dbReference type="PANTHER" id="PTHR43335">
    <property type="entry name" value="ABC TRANSPORTER, ATP-BINDING PROTEIN"/>
    <property type="match status" value="1"/>
</dbReference>
<dbReference type="InterPro" id="IPR027417">
    <property type="entry name" value="P-loop_NTPase"/>
</dbReference>
<dbReference type="PANTHER" id="PTHR43335:SF4">
    <property type="entry name" value="ABC TRANSPORTER, ATP-BINDING PROTEIN"/>
    <property type="match status" value="1"/>
</dbReference>
<evidence type="ECO:0000256" key="2">
    <source>
        <dbReference type="ARBA" id="ARBA00022448"/>
    </source>
</evidence>
<dbReference type="Proteomes" id="UP000224563">
    <property type="component" value="Unassembled WGS sequence"/>
</dbReference>
<comment type="caution">
    <text evidence="6">The sequence shown here is derived from an EMBL/GenBank/DDBJ whole genome shotgun (WGS) entry which is preliminary data.</text>
</comment>
<evidence type="ECO:0000256" key="3">
    <source>
        <dbReference type="ARBA" id="ARBA00022741"/>
    </source>
</evidence>
<dbReference type="InterPro" id="IPR017871">
    <property type="entry name" value="ABC_transporter-like_CS"/>
</dbReference>
<name>A0A2G3E4V4_9FIRM</name>
<dbReference type="InterPro" id="IPR003439">
    <property type="entry name" value="ABC_transporter-like_ATP-bd"/>
</dbReference>
<evidence type="ECO:0000313" key="6">
    <source>
        <dbReference type="EMBL" id="PHU38298.1"/>
    </source>
</evidence>
<reference evidence="6 7" key="1">
    <citation type="submission" date="2017-10" db="EMBL/GenBank/DDBJ databases">
        <title>Resolving the taxonomy of Roseburia spp., Eubacterium rectale and Agathobacter spp. through phylogenomic analysis.</title>
        <authorList>
            <person name="Sheridan P.O."/>
            <person name="Walker A.W."/>
            <person name="Duncan S.H."/>
            <person name="Scott K.P."/>
            <person name="Toole P.W.O."/>
            <person name="Luis P."/>
            <person name="Flint H.J."/>
        </authorList>
    </citation>
    <scope>NUCLEOTIDE SEQUENCE [LARGE SCALE GENOMIC DNA]</scope>
    <source>
        <strain evidence="6 7">JK623</strain>
    </source>
</reference>
<gene>
    <name evidence="6" type="ORF">CSX02_03725</name>
</gene>
<proteinExistence type="inferred from homology"/>
<keyword evidence="3" id="KW-0547">Nucleotide-binding</keyword>
<evidence type="ECO:0000256" key="1">
    <source>
        <dbReference type="ARBA" id="ARBA00005417"/>
    </source>
</evidence>
<evidence type="ECO:0000259" key="5">
    <source>
        <dbReference type="PROSITE" id="PS50893"/>
    </source>
</evidence>
<dbReference type="Gene3D" id="3.40.50.300">
    <property type="entry name" value="P-loop containing nucleotide triphosphate hydrolases"/>
    <property type="match status" value="1"/>
</dbReference>